<dbReference type="PATRIC" id="fig|1365250.3.peg.2985"/>
<gene>
    <name evidence="1" type="ORF">N475_16960</name>
</gene>
<dbReference type="Proteomes" id="UP000076643">
    <property type="component" value="Unassembled WGS sequence"/>
</dbReference>
<evidence type="ECO:0000313" key="1">
    <source>
        <dbReference type="EMBL" id="KZN37106.1"/>
    </source>
</evidence>
<sequence length="40" mass="4388">MNTSKRFKSQHAQSFSLYIVNVWNVSSATAPSAIDTLEAS</sequence>
<organism evidence="1 2">
    <name type="scientific">Pseudoalteromonas luteoviolacea DSM 6061</name>
    <dbReference type="NCBI Taxonomy" id="1365250"/>
    <lineage>
        <taxon>Bacteria</taxon>
        <taxon>Pseudomonadati</taxon>
        <taxon>Pseudomonadota</taxon>
        <taxon>Gammaproteobacteria</taxon>
        <taxon>Alteromonadales</taxon>
        <taxon>Pseudoalteromonadaceae</taxon>
        <taxon>Pseudoalteromonas</taxon>
    </lineage>
</organism>
<comment type="caution">
    <text evidence="1">The sequence shown here is derived from an EMBL/GenBank/DDBJ whole genome shotgun (WGS) entry which is preliminary data.</text>
</comment>
<protein>
    <submittedName>
        <fullName evidence="1">Uncharacterized protein</fullName>
    </submittedName>
</protein>
<proteinExistence type="predicted"/>
<reference evidence="1 2" key="1">
    <citation type="submission" date="2013-07" db="EMBL/GenBank/DDBJ databases">
        <title>Comparative Genomic and Metabolomic Analysis of Twelve Strains of Pseudoalteromonas luteoviolacea.</title>
        <authorList>
            <person name="Vynne N.G."/>
            <person name="Mansson M."/>
            <person name="Gram L."/>
        </authorList>
    </citation>
    <scope>NUCLEOTIDE SEQUENCE [LARGE SCALE GENOMIC DNA]</scope>
    <source>
        <strain evidence="1 2">DSM 6061</strain>
    </source>
</reference>
<dbReference type="EMBL" id="AUYB01000105">
    <property type="protein sequence ID" value="KZN37106.1"/>
    <property type="molecule type" value="Genomic_DNA"/>
</dbReference>
<dbReference type="GeneID" id="80426672"/>
<accession>A0A166WBI6</accession>
<dbReference type="AlphaFoldDB" id="A0A166WBI6"/>
<evidence type="ECO:0000313" key="2">
    <source>
        <dbReference type="Proteomes" id="UP000076643"/>
    </source>
</evidence>
<name>A0A166WBI6_9GAMM</name>
<dbReference type="RefSeq" id="WP_264373395.1">
    <property type="nucleotide sequence ID" value="NZ_AQHB01000049.1"/>
</dbReference>
<keyword evidence="2" id="KW-1185">Reference proteome</keyword>